<feature type="transmembrane region" description="Helical" evidence="1">
    <location>
        <begin position="58"/>
        <end position="79"/>
    </location>
</feature>
<dbReference type="AlphaFoldDB" id="A0A9N8N2T3"/>
<dbReference type="Proteomes" id="UP000675121">
    <property type="component" value="Unassembled WGS sequence"/>
</dbReference>
<protein>
    <submittedName>
        <fullName evidence="2">Uncharacterized protein</fullName>
    </submittedName>
</protein>
<reference evidence="2" key="1">
    <citation type="submission" date="2021-02" db="EMBL/GenBank/DDBJ databases">
        <authorList>
            <person name="Vanwijnsberghe S."/>
        </authorList>
    </citation>
    <scope>NUCLEOTIDE SEQUENCE</scope>
    <source>
        <strain evidence="2">R-70211</strain>
    </source>
</reference>
<comment type="caution">
    <text evidence="2">The sequence shown here is derived from an EMBL/GenBank/DDBJ whole genome shotgun (WGS) entry which is preliminary data.</text>
</comment>
<sequence length="355" mass="39976">MAYNEILELHPRDLRKRVYVVTILMILVGASAVVYEFLPQWIHSPQWLNSARGLANAFFAVFGSILAAALVPLSIHFYSDLVRKKTKAKFTGFFFLPPSRKAIIVLPRFKIENSTGVSQDTGVNSLCLKEVKELDRACVSIDDLVAARHISAMFAEHQMPVPRIFFDDDVWEVVFGKTNTDDDRHKEIRECKTFIVVGLFSNAISTELNKSLDADRSFRLSTLEDANKGDRHVEIAPMENTSPEQLRRWGAEESSVSSGAQRGSFGLIARLSLPGERVALLVGGGTARATRKMASHLRRHWLQLYDLREMERDVLMGTNSFSMEFAVSDVLGSRPVRGRAYYRSDAIETESHPVR</sequence>
<keyword evidence="1" id="KW-1133">Transmembrane helix</keyword>
<keyword evidence="1" id="KW-0472">Membrane</keyword>
<gene>
    <name evidence="2" type="ORF">R70211_05810</name>
</gene>
<evidence type="ECO:0000313" key="2">
    <source>
        <dbReference type="EMBL" id="CAE6943083.1"/>
    </source>
</evidence>
<dbReference type="EMBL" id="CAJNAS010000019">
    <property type="protein sequence ID" value="CAE6943083.1"/>
    <property type="molecule type" value="Genomic_DNA"/>
</dbReference>
<keyword evidence="1" id="KW-0812">Transmembrane</keyword>
<name>A0A9N8N2T3_9BURK</name>
<accession>A0A9N8N2T3</accession>
<proteinExistence type="predicted"/>
<organism evidence="2 3">
    <name type="scientific">Paraburkholderia domus</name>
    <dbReference type="NCBI Taxonomy" id="2793075"/>
    <lineage>
        <taxon>Bacteria</taxon>
        <taxon>Pseudomonadati</taxon>
        <taxon>Pseudomonadota</taxon>
        <taxon>Betaproteobacteria</taxon>
        <taxon>Burkholderiales</taxon>
        <taxon>Burkholderiaceae</taxon>
        <taxon>Paraburkholderia</taxon>
    </lineage>
</organism>
<dbReference type="RefSeq" id="WP_201084405.1">
    <property type="nucleotide sequence ID" value="NZ_CAJNAS010000019.1"/>
</dbReference>
<keyword evidence="3" id="KW-1185">Reference proteome</keyword>
<feature type="transmembrane region" description="Helical" evidence="1">
    <location>
        <begin position="18"/>
        <end position="38"/>
    </location>
</feature>
<evidence type="ECO:0000256" key="1">
    <source>
        <dbReference type="SAM" id="Phobius"/>
    </source>
</evidence>
<evidence type="ECO:0000313" key="3">
    <source>
        <dbReference type="Proteomes" id="UP000675121"/>
    </source>
</evidence>